<feature type="active site" evidence="4">
    <location>
        <position position="22"/>
    </location>
</feature>
<dbReference type="InterPro" id="IPR020456">
    <property type="entry name" value="Acylphosphatase"/>
</dbReference>
<evidence type="ECO:0000256" key="3">
    <source>
        <dbReference type="ARBA" id="ARBA00047645"/>
    </source>
</evidence>
<dbReference type="InterPro" id="IPR036046">
    <property type="entry name" value="Acylphosphatase-like_dom_sf"/>
</dbReference>
<dbReference type="Proteomes" id="UP000093737">
    <property type="component" value="Unassembled WGS sequence"/>
</dbReference>
<dbReference type="PRINTS" id="PR00112">
    <property type="entry name" value="ACYLPHPHTASE"/>
</dbReference>
<evidence type="ECO:0000313" key="7">
    <source>
        <dbReference type="Proteomes" id="UP000093737"/>
    </source>
</evidence>
<evidence type="ECO:0000256" key="5">
    <source>
        <dbReference type="RuleBase" id="RU004168"/>
    </source>
</evidence>
<dbReference type="RefSeq" id="WP_056563486.1">
    <property type="nucleotide sequence ID" value="NZ_CP033334.1"/>
</dbReference>
<reference evidence="6 7" key="1">
    <citation type="submission" date="2016-05" db="EMBL/GenBank/DDBJ databases">
        <authorList>
            <person name="Ramsay J.P."/>
        </authorList>
    </citation>
    <scope>NUCLEOTIDE SEQUENCE [LARGE SCALE GENOMIC DNA]</scope>
    <source>
        <strain evidence="6 7">NZP2042</strain>
    </source>
</reference>
<evidence type="ECO:0000313" key="6">
    <source>
        <dbReference type="EMBL" id="OBQ71967.1"/>
    </source>
</evidence>
<accession>A0A6M7U4N4</accession>
<dbReference type="PROSITE" id="PS00151">
    <property type="entry name" value="ACYLPHOSPHATASE_2"/>
    <property type="match status" value="1"/>
</dbReference>
<feature type="active site" evidence="4">
    <location>
        <position position="40"/>
    </location>
</feature>
<dbReference type="GO" id="GO:0003998">
    <property type="term" value="F:acylphosphatase activity"/>
    <property type="evidence" value="ECO:0007669"/>
    <property type="project" value="UniProtKB-EC"/>
</dbReference>
<dbReference type="Gene3D" id="3.30.70.100">
    <property type="match status" value="1"/>
</dbReference>
<comment type="similarity">
    <text evidence="1 5">Belongs to the acylphosphatase family.</text>
</comment>
<dbReference type="PROSITE" id="PS51160">
    <property type="entry name" value="ACYLPHOSPHATASE_3"/>
    <property type="match status" value="1"/>
</dbReference>
<gene>
    <name evidence="6" type="ORF">A8145_03680</name>
</gene>
<keyword evidence="4" id="KW-0378">Hydrolase</keyword>
<dbReference type="SUPFAM" id="SSF54975">
    <property type="entry name" value="Acylphosphatase/BLUF domain-like"/>
    <property type="match status" value="1"/>
</dbReference>
<sequence length="94" mass="10356">MKDRKRAVRARVHGKVQGVGYRIWTRGEATGLGLMGWVRNERDGSVTAWLTGTDAAVSTMIELLWQGPPGAAVHQIDIEELKSWIAPGDFRVVA</sequence>
<dbReference type="PANTHER" id="PTHR47268">
    <property type="entry name" value="ACYLPHOSPHATASE"/>
    <property type="match status" value="1"/>
</dbReference>
<organism evidence="6 7">
    <name type="scientific">Rhizobium loti</name>
    <name type="common">Mesorhizobium loti</name>
    <dbReference type="NCBI Taxonomy" id="381"/>
    <lineage>
        <taxon>Bacteria</taxon>
        <taxon>Pseudomonadati</taxon>
        <taxon>Pseudomonadota</taxon>
        <taxon>Alphaproteobacteria</taxon>
        <taxon>Hyphomicrobiales</taxon>
        <taxon>Phyllobacteriaceae</taxon>
        <taxon>Mesorhizobium</taxon>
    </lineage>
</organism>
<evidence type="ECO:0000256" key="1">
    <source>
        <dbReference type="ARBA" id="ARBA00005614"/>
    </source>
</evidence>
<proteinExistence type="inferred from homology"/>
<dbReference type="InterPro" id="IPR017968">
    <property type="entry name" value="Acylphosphatase_CS"/>
</dbReference>
<dbReference type="EC" id="3.6.1.7" evidence="2 4"/>
<evidence type="ECO:0000256" key="4">
    <source>
        <dbReference type="PROSITE-ProRule" id="PRU00520"/>
    </source>
</evidence>
<dbReference type="PANTHER" id="PTHR47268:SF4">
    <property type="entry name" value="ACYLPHOSPHATASE"/>
    <property type="match status" value="1"/>
</dbReference>
<comment type="catalytic activity">
    <reaction evidence="3 4">
        <text>an acyl phosphate + H2O = a carboxylate + phosphate + H(+)</text>
        <dbReference type="Rhea" id="RHEA:14965"/>
        <dbReference type="ChEBI" id="CHEBI:15377"/>
        <dbReference type="ChEBI" id="CHEBI:15378"/>
        <dbReference type="ChEBI" id="CHEBI:29067"/>
        <dbReference type="ChEBI" id="CHEBI:43474"/>
        <dbReference type="ChEBI" id="CHEBI:59918"/>
        <dbReference type="EC" id="3.6.1.7"/>
    </reaction>
</comment>
<dbReference type="AlphaFoldDB" id="A0A6M7U4N4"/>
<protein>
    <recommendedName>
        <fullName evidence="2 4">acylphosphatase</fullName>
        <ecNumber evidence="2 4">3.6.1.7</ecNumber>
    </recommendedName>
</protein>
<evidence type="ECO:0000256" key="2">
    <source>
        <dbReference type="ARBA" id="ARBA00012150"/>
    </source>
</evidence>
<name>A0A6M7U4N4_RHILI</name>
<dbReference type="Pfam" id="PF00708">
    <property type="entry name" value="Acylphosphatase"/>
    <property type="match status" value="1"/>
</dbReference>
<dbReference type="InterPro" id="IPR001792">
    <property type="entry name" value="Acylphosphatase-like_dom"/>
</dbReference>
<dbReference type="NCBIfam" id="NF010999">
    <property type="entry name" value="PRK14425.1"/>
    <property type="match status" value="1"/>
</dbReference>
<comment type="caution">
    <text evidence="6">The sequence shown here is derived from an EMBL/GenBank/DDBJ whole genome shotgun (WGS) entry which is preliminary data.</text>
</comment>
<dbReference type="EMBL" id="LYTK01000001">
    <property type="protein sequence ID" value="OBQ71967.1"/>
    <property type="molecule type" value="Genomic_DNA"/>
</dbReference>